<keyword evidence="2" id="KW-0813">Transport</keyword>
<feature type="transmembrane region" description="Helical" evidence="7">
    <location>
        <begin position="96"/>
        <end position="120"/>
    </location>
</feature>
<feature type="transmembrane region" description="Helical" evidence="7">
    <location>
        <begin position="160"/>
        <end position="179"/>
    </location>
</feature>
<dbReference type="PANTHER" id="PTHR23517">
    <property type="entry name" value="RESISTANCE PROTEIN MDTM, PUTATIVE-RELATED-RELATED"/>
    <property type="match status" value="1"/>
</dbReference>
<name>A0A401FVK2_9BACT</name>
<dbReference type="Pfam" id="PF07690">
    <property type="entry name" value="MFS_1"/>
    <property type="match status" value="1"/>
</dbReference>
<feature type="transmembrane region" description="Helical" evidence="7">
    <location>
        <begin position="297"/>
        <end position="320"/>
    </location>
</feature>
<keyword evidence="5 7" id="KW-1133">Transmembrane helix</keyword>
<evidence type="ECO:0000256" key="2">
    <source>
        <dbReference type="ARBA" id="ARBA00022448"/>
    </source>
</evidence>
<dbReference type="SUPFAM" id="SSF103473">
    <property type="entry name" value="MFS general substrate transporter"/>
    <property type="match status" value="1"/>
</dbReference>
<dbReference type="GO" id="GO:0022857">
    <property type="term" value="F:transmembrane transporter activity"/>
    <property type="evidence" value="ECO:0007669"/>
    <property type="project" value="InterPro"/>
</dbReference>
<evidence type="ECO:0000256" key="7">
    <source>
        <dbReference type="SAM" id="Phobius"/>
    </source>
</evidence>
<comment type="subcellular location">
    <subcellularLocation>
        <location evidence="1">Cell membrane</location>
        <topology evidence="1">Multi-pass membrane protein</topology>
    </subcellularLocation>
</comment>
<evidence type="ECO:0000259" key="8">
    <source>
        <dbReference type="PROSITE" id="PS50850"/>
    </source>
</evidence>
<dbReference type="InterPro" id="IPR020846">
    <property type="entry name" value="MFS_dom"/>
</dbReference>
<protein>
    <submittedName>
        <fullName evidence="9">MFS transporter</fullName>
    </submittedName>
</protein>
<feature type="transmembrane region" description="Helical" evidence="7">
    <location>
        <begin position="72"/>
        <end position="90"/>
    </location>
</feature>
<dbReference type="OrthoDB" id="9810492at2"/>
<proteinExistence type="predicted"/>
<dbReference type="InterPro" id="IPR011701">
    <property type="entry name" value="MFS"/>
</dbReference>
<dbReference type="InterPro" id="IPR036259">
    <property type="entry name" value="MFS_trans_sf"/>
</dbReference>
<dbReference type="InterPro" id="IPR050171">
    <property type="entry name" value="MFS_Transporters"/>
</dbReference>
<feature type="transmembrane region" description="Helical" evidence="7">
    <location>
        <begin position="272"/>
        <end position="291"/>
    </location>
</feature>
<feature type="transmembrane region" description="Helical" evidence="7">
    <location>
        <begin position="7"/>
        <end position="29"/>
    </location>
</feature>
<feature type="transmembrane region" description="Helical" evidence="7">
    <location>
        <begin position="41"/>
        <end position="60"/>
    </location>
</feature>
<feature type="transmembrane region" description="Helical" evidence="7">
    <location>
        <begin position="245"/>
        <end position="265"/>
    </location>
</feature>
<feature type="transmembrane region" description="Helical" evidence="7">
    <location>
        <begin position="132"/>
        <end position="154"/>
    </location>
</feature>
<evidence type="ECO:0000256" key="3">
    <source>
        <dbReference type="ARBA" id="ARBA00022475"/>
    </source>
</evidence>
<gene>
    <name evidence="9" type="ORF">DENIS_1951</name>
</gene>
<evidence type="ECO:0000256" key="1">
    <source>
        <dbReference type="ARBA" id="ARBA00004651"/>
    </source>
</evidence>
<accession>A0A401FVK2</accession>
<feature type="transmembrane region" description="Helical" evidence="7">
    <location>
        <begin position="207"/>
        <end position="233"/>
    </location>
</feature>
<keyword evidence="4 7" id="KW-0812">Transmembrane</keyword>
<feature type="transmembrane region" description="Helical" evidence="7">
    <location>
        <begin position="358"/>
        <end position="378"/>
    </location>
</feature>
<dbReference type="EMBL" id="BEXT01000001">
    <property type="protein sequence ID" value="GBC60991.1"/>
    <property type="molecule type" value="Genomic_DNA"/>
</dbReference>
<dbReference type="PROSITE" id="PS50850">
    <property type="entry name" value="MFS"/>
    <property type="match status" value="1"/>
</dbReference>
<dbReference type="CDD" id="cd17325">
    <property type="entry name" value="MFS_MdtG_SLC18_like"/>
    <property type="match status" value="1"/>
</dbReference>
<sequence length="382" mass="40507">MLRDKSVIGLNMAVFMMMVGVGMVVARLPHRIIEITGSAGLVGYLSSTFAISYIILQLPVGRLSDRTGFKPLLMTGYLLCALAGILFYAFERADSIFIGRLVQGAGEVPVWALAPALLSVKYPLSKGKAMGIYNAVIHLGLTMGPVLGVMVAEICPGNQIFLLYAGTCLAGALVIGLTVENIRAGEKKTENEVFSKYMPGLVSNNRVLITFAGIVLYGAGYGIFLTVIPAFLICSKHFSPGYTGLYFSLFYIAVSVSQLIVGPLADKAGQRAFMSGGLVIAGAGIGIFSQLDVTACLAALTLASLGLGIFYLSSMAYLNGIVSSDLKGTISGAYYCFWGIGMFFGPLILGHLCDTLSPETGFCILSFAIIFEAVAIFLKHRG</sequence>
<dbReference type="PANTHER" id="PTHR23517:SF13">
    <property type="entry name" value="MAJOR FACILITATOR SUPERFAMILY MFS_1"/>
    <property type="match status" value="1"/>
</dbReference>
<dbReference type="PRINTS" id="PR01036">
    <property type="entry name" value="TCRTETB"/>
</dbReference>
<evidence type="ECO:0000256" key="4">
    <source>
        <dbReference type="ARBA" id="ARBA00022692"/>
    </source>
</evidence>
<evidence type="ECO:0000313" key="9">
    <source>
        <dbReference type="EMBL" id="GBC60991.1"/>
    </source>
</evidence>
<feature type="domain" description="Major facilitator superfamily (MFS) profile" evidence="8">
    <location>
        <begin position="6"/>
        <end position="382"/>
    </location>
</feature>
<evidence type="ECO:0000256" key="5">
    <source>
        <dbReference type="ARBA" id="ARBA00022989"/>
    </source>
</evidence>
<evidence type="ECO:0000256" key="6">
    <source>
        <dbReference type="ARBA" id="ARBA00023136"/>
    </source>
</evidence>
<dbReference type="AlphaFoldDB" id="A0A401FVK2"/>
<feature type="transmembrane region" description="Helical" evidence="7">
    <location>
        <begin position="332"/>
        <end position="352"/>
    </location>
</feature>
<organism evidence="9 10">
    <name type="scientific">Desulfonema ishimotonii</name>
    <dbReference type="NCBI Taxonomy" id="45657"/>
    <lineage>
        <taxon>Bacteria</taxon>
        <taxon>Pseudomonadati</taxon>
        <taxon>Thermodesulfobacteriota</taxon>
        <taxon>Desulfobacteria</taxon>
        <taxon>Desulfobacterales</taxon>
        <taxon>Desulfococcaceae</taxon>
        <taxon>Desulfonema</taxon>
    </lineage>
</organism>
<evidence type="ECO:0000313" key="10">
    <source>
        <dbReference type="Proteomes" id="UP000288096"/>
    </source>
</evidence>
<dbReference type="GO" id="GO:0005886">
    <property type="term" value="C:plasma membrane"/>
    <property type="evidence" value="ECO:0007669"/>
    <property type="project" value="UniProtKB-SubCell"/>
</dbReference>
<reference evidence="10" key="1">
    <citation type="submission" date="2017-11" db="EMBL/GenBank/DDBJ databases">
        <authorList>
            <person name="Watanabe M."/>
            <person name="Kojima H."/>
        </authorList>
    </citation>
    <scope>NUCLEOTIDE SEQUENCE [LARGE SCALE GENOMIC DNA]</scope>
    <source>
        <strain evidence="10">Tokyo 01</strain>
    </source>
</reference>
<keyword evidence="10" id="KW-1185">Reference proteome</keyword>
<reference evidence="10" key="2">
    <citation type="submission" date="2019-01" db="EMBL/GenBank/DDBJ databases">
        <title>Genome sequence of Desulfonema ishimotonii strain Tokyo 01.</title>
        <authorList>
            <person name="Fukui M."/>
        </authorList>
    </citation>
    <scope>NUCLEOTIDE SEQUENCE [LARGE SCALE GENOMIC DNA]</scope>
    <source>
        <strain evidence="10">Tokyo 01</strain>
    </source>
</reference>
<keyword evidence="6 7" id="KW-0472">Membrane</keyword>
<keyword evidence="3" id="KW-1003">Cell membrane</keyword>
<dbReference type="Proteomes" id="UP000288096">
    <property type="component" value="Unassembled WGS sequence"/>
</dbReference>
<comment type="caution">
    <text evidence="9">The sequence shown here is derived from an EMBL/GenBank/DDBJ whole genome shotgun (WGS) entry which is preliminary data.</text>
</comment>
<dbReference type="Gene3D" id="1.20.1250.20">
    <property type="entry name" value="MFS general substrate transporter like domains"/>
    <property type="match status" value="1"/>
</dbReference>